<organism evidence="2 3">
    <name type="scientific">Neolewinella agarilytica</name>
    <dbReference type="NCBI Taxonomy" id="478744"/>
    <lineage>
        <taxon>Bacteria</taxon>
        <taxon>Pseudomonadati</taxon>
        <taxon>Bacteroidota</taxon>
        <taxon>Saprospiria</taxon>
        <taxon>Saprospirales</taxon>
        <taxon>Lewinellaceae</taxon>
        <taxon>Neolewinella</taxon>
    </lineage>
</organism>
<dbReference type="STRING" id="478744.SAMN05444359_10993"/>
<reference evidence="3" key="1">
    <citation type="submission" date="2016-10" db="EMBL/GenBank/DDBJ databases">
        <authorList>
            <person name="Varghese N."/>
            <person name="Submissions S."/>
        </authorList>
    </citation>
    <scope>NUCLEOTIDE SEQUENCE [LARGE SCALE GENOMIC DNA]</scope>
    <source>
        <strain evidence="3">DSM 24740</strain>
    </source>
</reference>
<dbReference type="PANTHER" id="PTHR37833:SF1">
    <property type="entry name" value="SIGNAL PEPTIDE PROTEIN"/>
    <property type="match status" value="1"/>
</dbReference>
<sequence>MKRFFLLLLLACTVTISVQAQTAPAAAIAIVEEAAEPVQGPEMSFEALEIDYGTIAQDSDPYRIFKFKNTGTEALLITNARGSCGCTVPSYSKAPVPAGETSEIKVRYDTHRLGQFRKRVTLTTNAGEEPIILTIKGLVEAKPAEPEAVPAGEQGMFNNGGGK</sequence>
<dbReference type="Gene3D" id="2.60.40.10">
    <property type="entry name" value="Immunoglobulins"/>
    <property type="match status" value="1"/>
</dbReference>
<dbReference type="InterPro" id="IPR013783">
    <property type="entry name" value="Ig-like_fold"/>
</dbReference>
<keyword evidence="3" id="KW-1185">Reference proteome</keyword>
<name>A0A1H9FT52_9BACT</name>
<dbReference type="AlphaFoldDB" id="A0A1H9FT52"/>
<dbReference type="InterPro" id="IPR011467">
    <property type="entry name" value="DUF1573"/>
</dbReference>
<dbReference type="EMBL" id="FOFB01000009">
    <property type="protein sequence ID" value="SEQ41110.1"/>
    <property type="molecule type" value="Genomic_DNA"/>
</dbReference>
<dbReference type="RefSeq" id="WP_090167865.1">
    <property type="nucleotide sequence ID" value="NZ_FOFB01000009.1"/>
</dbReference>
<feature type="chain" id="PRO_5011692142" description="DUF1573 domain-containing protein" evidence="1">
    <location>
        <begin position="21"/>
        <end position="163"/>
    </location>
</feature>
<gene>
    <name evidence="2" type="ORF">SAMN05444359_10993</name>
</gene>
<evidence type="ECO:0000313" key="2">
    <source>
        <dbReference type="EMBL" id="SEQ41110.1"/>
    </source>
</evidence>
<dbReference type="OrthoDB" id="826619at2"/>
<dbReference type="Pfam" id="PF07610">
    <property type="entry name" value="DUF1573"/>
    <property type="match status" value="1"/>
</dbReference>
<proteinExistence type="predicted"/>
<dbReference type="Proteomes" id="UP000199021">
    <property type="component" value="Unassembled WGS sequence"/>
</dbReference>
<protein>
    <recommendedName>
        <fullName evidence="4">DUF1573 domain-containing protein</fullName>
    </recommendedName>
</protein>
<dbReference type="PANTHER" id="PTHR37833">
    <property type="entry name" value="LIPOPROTEIN-RELATED"/>
    <property type="match status" value="1"/>
</dbReference>
<evidence type="ECO:0000313" key="3">
    <source>
        <dbReference type="Proteomes" id="UP000199021"/>
    </source>
</evidence>
<dbReference type="InParanoid" id="A0A1H9FT52"/>
<evidence type="ECO:0008006" key="4">
    <source>
        <dbReference type="Google" id="ProtNLM"/>
    </source>
</evidence>
<accession>A0A1H9FT52</accession>
<feature type="signal peptide" evidence="1">
    <location>
        <begin position="1"/>
        <end position="20"/>
    </location>
</feature>
<keyword evidence="1" id="KW-0732">Signal</keyword>
<evidence type="ECO:0000256" key="1">
    <source>
        <dbReference type="SAM" id="SignalP"/>
    </source>
</evidence>